<reference evidence="2" key="1">
    <citation type="submission" date="2020-10" db="EMBL/GenBank/DDBJ databases">
        <authorList>
            <person name="Gilroy R."/>
        </authorList>
    </citation>
    <scope>NUCLEOTIDE SEQUENCE</scope>
    <source>
        <strain evidence="2">CHK184-20233</strain>
    </source>
</reference>
<keyword evidence="1" id="KW-1133">Transmembrane helix</keyword>
<protein>
    <submittedName>
        <fullName evidence="2">Uncharacterized protein</fullName>
    </submittedName>
</protein>
<dbReference type="EMBL" id="DVHC01000017">
    <property type="protein sequence ID" value="HIR58733.1"/>
    <property type="molecule type" value="Genomic_DNA"/>
</dbReference>
<sequence>MYNDIFPKEALELYLILKLDTNNYHMQDVFYLIYHLSKTENISNTIYNIKGLLLKTNSVYDIEKIYLSNEQLKSLYYNFSIREYLKDNTIKNEYINAYIEIKRIYVNNNLDNIINIYNAKQRVYNILDNLSSSKENSEEFYQLINVISNYTDKKDLQSYCDYFENKNNLVLRMFDFKRGEFKFNQLNQLEDLKNRASKSKKISKNIFKYNEISKENKKIITNYYIKSVVFQIIVILFLFFFFQPIGLFKIYLSSNNTNILLPLAIYLIINILIIIALFINLLSVIKLKSNKINSINNGYISNISTSPSTRYNIVTIYFPLYNVHLDVTFKQFSSKNISIMDKVLVVKIHNKYICIPDNNRD</sequence>
<dbReference type="Proteomes" id="UP000824232">
    <property type="component" value="Unassembled WGS sequence"/>
</dbReference>
<gene>
    <name evidence="2" type="ORF">IAB38_01655</name>
</gene>
<evidence type="ECO:0000313" key="2">
    <source>
        <dbReference type="EMBL" id="HIR58733.1"/>
    </source>
</evidence>
<feature type="transmembrane region" description="Helical" evidence="1">
    <location>
        <begin position="223"/>
        <end position="243"/>
    </location>
</feature>
<evidence type="ECO:0000313" key="3">
    <source>
        <dbReference type="Proteomes" id="UP000824232"/>
    </source>
</evidence>
<name>A0A9D1J2U6_9FIRM</name>
<feature type="transmembrane region" description="Helical" evidence="1">
    <location>
        <begin position="263"/>
        <end position="285"/>
    </location>
</feature>
<proteinExistence type="predicted"/>
<evidence type="ECO:0000256" key="1">
    <source>
        <dbReference type="SAM" id="Phobius"/>
    </source>
</evidence>
<organism evidence="2 3">
    <name type="scientific">Candidatus Onthousia excrementipullorum</name>
    <dbReference type="NCBI Taxonomy" id="2840884"/>
    <lineage>
        <taxon>Bacteria</taxon>
        <taxon>Bacillati</taxon>
        <taxon>Bacillota</taxon>
        <taxon>Bacilli</taxon>
        <taxon>Candidatus Onthousia</taxon>
    </lineage>
</organism>
<accession>A0A9D1J2U6</accession>
<keyword evidence="1" id="KW-0472">Membrane</keyword>
<comment type="caution">
    <text evidence="2">The sequence shown here is derived from an EMBL/GenBank/DDBJ whole genome shotgun (WGS) entry which is preliminary data.</text>
</comment>
<reference evidence="2" key="2">
    <citation type="journal article" date="2021" name="PeerJ">
        <title>Extensive microbial diversity within the chicken gut microbiome revealed by metagenomics and culture.</title>
        <authorList>
            <person name="Gilroy R."/>
            <person name="Ravi A."/>
            <person name="Getino M."/>
            <person name="Pursley I."/>
            <person name="Horton D.L."/>
            <person name="Alikhan N.F."/>
            <person name="Baker D."/>
            <person name="Gharbi K."/>
            <person name="Hall N."/>
            <person name="Watson M."/>
            <person name="Adriaenssens E.M."/>
            <person name="Foster-Nyarko E."/>
            <person name="Jarju S."/>
            <person name="Secka A."/>
            <person name="Antonio M."/>
            <person name="Oren A."/>
            <person name="Chaudhuri R.R."/>
            <person name="La Ragione R."/>
            <person name="Hildebrand F."/>
            <person name="Pallen M.J."/>
        </authorList>
    </citation>
    <scope>NUCLEOTIDE SEQUENCE</scope>
    <source>
        <strain evidence="2">CHK184-20233</strain>
    </source>
</reference>
<keyword evidence="1" id="KW-0812">Transmembrane</keyword>
<dbReference type="AlphaFoldDB" id="A0A9D1J2U6"/>